<evidence type="ECO:0000313" key="2">
    <source>
        <dbReference type="Proteomes" id="UP000887116"/>
    </source>
</evidence>
<protein>
    <submittedName>
        <fullName evidence="1">Uncharacterized protein</fullName>
    </submittedName>
</protein>
<gene>
    <name evidence="1" type="ORF">TNCT_248881</name>
</gene>
<evidence type="ECO:0000313" key="1">
    <source>
        <dbReference type="EMBL" id="GFR12446.1"/>
    </source>
</evidence>
<accession>A0A8X6LIV3</accession>
<proteinExistence type="predicted"/>
<name>A0A8X6LIV3_TRICU</name>
<dbReference type="Proteomes" id="UP000887116">
    <property type="component" value="Unassembled WGS sequence"/>
</dbReference>
<comment type="caution">
    <text evidence="1">The sequence shown here is derived from an EMBL/GenBank/DDBJ whole genome shotgun (WGS) entry which is preliminary data.</text>
</comment>
<organism evidence="1 2">
    <name type="scientific">Trichonephila clavata</name>
    <name type="common">Joro spider</name>
    <name type="synonym">Nephila clavata</name>
    <dbReference type="NCBI Taxonomy" id="2740835"/>
    <lineage>
        <taxon>Eukaryota</taxon>
        <taxon>Metazoa</taxon>
        <taxon>Ecdysozoa</taxon>
        <taxon>Arthropoda</taxon>
        <taxon>Chelicerata</taxon>
        <taxon>Arachnida</taxon>
        <taxon>Araneae</taxon>
        <taxon>Araneomorphae</taxon>
        <taxon>Entelegynae</taxon>
        <taxon>Araneoidea</taxon>
        <taxon>Nephilidae</taxon>
        <taxon>Trichonephila</taxon>
    </lineage>
</organism>
<dbReference type="OrthoDB" id="10421858at2759"/>
<dbReference type="EMBL" id="BMAO01006910">
    <property type="protein sequence ID" value="GFR12446.1"/>
    <property type="molecule type" value="Genomic_DNA"/>
</dbReference>
<keyword evidence="2" id="KW-1185">Reference proteome</keyword>
<dbReference type="AlphaFoldDB" id="A0A8X6LIV3"/>
<reference evidence="1" key="1">
    <citation type="submission" date="2020-07" db="EMBL/GenBank/DDBJ databases">
        <title>Multicomponent nature underlies the extraordinary mechanical properties of spider dragline silk.</title>
        <authorList>
            <person name="Kono N."/>
            <person name="Nakamura H."/>
            <person name="Mori M."/>
            <person name="Yoshida Y."/>
            <person name="Ohtoshi R."/>
            <person name="Malay A.D."/>
            <person name="Moran D.A.P."/>
            <person name="Tomita M."/>
            <person name="Numata K."/>
            <person name="Arakawa K."/>
        </authorList>
    </citation>
    <scope>NUCLEOTIDE SEQUENCE</scope>
</reference>
<sequence>MFLKPKINFMKLSILKKIIRRQFFDAFGKMFRKCLTKMSHSMSIIVYSDSLVHYLNSELPGCVSVGSGLAFLADYWREPLHTLPTSIPGRG</sequence>